<proteinExistence type="predicted"/>
<gene>
    <name evidence="3" type="ORF">ThimaDRAFT_1655</name>
</gene>
<dbReference type="STRING" id="768671.ThimaDRAFT_1655"/>
<dbReference type="Gene3D" id="3.40.50.150">
    <property type="entry name" value="Vaccinia Virus protein VP39"/>
    <property type="match status" value="1"/>
</dbReference>
<evidence type="ECO:0000313" key="3">
    <source>
        <dbReference type="EMBL" id="EGV18851.1"/>
    </source>
</evidence>
<evidence type="ECO:0000313" key="4">
    <source>
        <dbReference type="Proteomes" id="UP000005459"/>
    </source>
</evidence>
<dbReference type="Proteomes" id="UP000005459">
    <property type="component" value="Unassembled WGS sequence"/>
</dbReference>
<accession>F9U9Q3</accession>
<dbReference type="CDD" id="cd02440">
    <property type="entry name" value="AdoMet_MTases"/>
    <property type="match status" value="1"/>
</dbReference>
<keyword evidence="4" id="KW-1185">Reference proteome</keyword>
<dbReference type="EMBL" id="AFWV01000005">
    <property type="protein sequence ID" value="EGV18851.1"/>
    <property type="molecule type" value="Genomic_DNA"/>
</dbReference>
<dbReference type="InterPro" id="IPR041698">
    <property type="entry name" value="Methyltransf_25"/>
</dbReference>
<keyword evidence="3" id="KW-0489">Methyltransferase</keyword>
<dbReference type="GO" id="GO:0008168">
    <property type="term" value="F:methyltransferase activity"/>
    <property type="evidence" value="ECO:0007669"/>
    <property type="project" value="UniProtKB-KW"/>
</dbReference>
<dbReference type="PANTHER" id="PTHR43861">
    <property type="entry name" value="TRANS-ACONITATE 2-METHYLTRANSFERASE-RELATED"/>
    <property type="match status" value="1"/>
</dbReference>
<evidence type="ECO:0000256" key="1">
    <source>
        <dbReference type="ARBA" id="ARBA00022679"/>
    </source>
</evidence>
<feature type="domain" description="Methyltransferase" evidence="2">
    <location>
        <begin position="33"/>
        <end position="125"/>
    </location>
</feature>
<reference evidence="3 4" key="1">
    <citation type="submission" date="2011-06" db="EMBL/GenBank/DDBJ databases">
        <title>The draft genome of Thiocapsa marina 5811.</title>
        <authorList>
            <consortium name="US DOE Joint Genome Institute (JGI-PGF)"/>
            <person name="Lucas S."/>
            <person name="Han J."/>
            <person name="Cheng J.-F."/>
            <person name="Goodwin L."/>
            <person name="Pitluck S."/>
            <person name="Peters L."/>
            <person name="Land M.L."/>
            <person name="Hauser L."/>
            <person name="Vogl K."/>
            <person name="Liu Z."/>
            <person name="Imhoff J."/>
            <person name="Thiel V."/>
            <person name="Frigaard N.-U."/>
            <person name="Bryant D."/>
            <person name="Woyke T.J."/>
        </authorList>
    </citation>
    <scope>NUCLEOTIDE SEQUENCE [LARGE SCALE GENOMIC DNA]</scope>
    <source>
        <strain evidence="3 4">5811</strain>
    </source>
</reference>
<dbReference type="RefSeq" id="WP_007192531.1">
    <property type="nucleotide sequence ID" value="NZ_AFWV01000005.1"/>
</dbReference>
<dbReference type="Pfam" id="PF13649">
    <property type="entry name" value="Methyltransf_25"/>
    <property type="match status" value="1"/>
</dbReference>
<organism evidence="3 4">
    <name type="scientific">Thiocapsa marina 5811</name>
    <dbReference type="NCBI Taxonomy" id="768671"/>
    <lineage>
        <taxon>Bacteria</taxon>
        <taxon>Pseudomonadati</taxon>
        <taxon>Pseudomonadota</taxon>
        <taxon>Gammaproteobacteria</taxon>
        <taxon>Chromatiales</taxon>
        <taxon>Chromatiaceae</taxon>
        <taxon>Thiocapsa</taxon>
    </lineage>
</organism>
<dbReference type="eggNOG" id="COG0500">
    <property type="taxonomic scope" value="Bacteria"/>
</dbReference>
<sequence>MWNERYAEDDFAYGTAPNDFLVEQAGRLPEGQVLCLAEGEGRNAVWLAARGHTVTAMDGSAVGLEKAHRLAAERGVRIETRCSDLAHFEIAPNTWSGIVSIFAHVPPDLRRRVHRRVVGGLRPGGVLILEAYTPEQLRFGTGGPPVVELTMDLATLEDELAGLVFEVARERERDVFEGRYHQGLGHVVQIVGRKSEGD</sequence>
<dbReference type="SUPFAM" id="SSF53335">
    <property type="entry name" value="S-adenosyl-L-methionine-dependent methyltransferases"/>
    <property type="match status" value="1"/>
</dbReference>
<keyword evidence="1 3" id="KW-0808">Transferase</keyword>
<evidence type="ECO:0000259" key="2">
    <source>
        <dbReference type="Pfam" id="PF13649"/>
    </source>
</evidence>
<dbReference type="OrthoDB" id="9786503at2"/>
<dbReference type="InterPro" id="IPR029063">
    <property type="entry name" value="SAM-dependent_MTases_sf"/>
</dbReference>
<protein>
    <submittedName>
        <fullName evidence="3">Methyltransferase type 11</fullName>
    </submittedName>
</protein>
<dbReference type="GO" id="GO:0032259">
    <property type="term" value="P:methylation"/>
    <property type="evidence" value="ECO:0007669"/>
    <property type="project" value="UniProtKB-KW"/>
</dbReference>
<dbReference type="PANTHER" id="PTHR43861:SF3">
    <property type="entry name" value="PUTATIVE (AFU_ORTHOLOGUE AFUA_2G14390)-RELATED"/>
    <property type="match status" value="1"/>
</dbReference>
<dbReference type="AlphaFoldDB" id="F9U9Q3"/>
<name>F9U9Q3_9GAMM</name>